<sequence length="1712" mass="191135">MADSSQTKSILSNEEIAFPRGGSSALTPLEVKEISNAATQDVLFDSTPGKRGGETGSTQAKKKRKSSKKGSQVSQDADEQVHIPIEIFSFKSLLNGTTVLGQVSHIGKTDVEISLGDNIVGYVPFTSISEEVTSALEGYQESDESESDDEEAGYENEDKDKEIKTATISTSEKKQLPSLQDLFTLGSWLIAKVYKPDNERKKRIQLSVEPHVLNRSLEKEDLISGNIMQCSIISVEDHGVILNTGLPNLGGFISNKDIASSGRDFDSLHAGQVILCSIINKPSGRTIGLKPLDSVAGSKNYVTSSISSIDAIQPGSLVDALVSEITKNGLVLKVFGMVDATINLANLHVYDYQELKHKYTVSNTIKARVTAVLPRAGTKRLMLSHLPQITSLSTARNDDFNPLEAFPTGYIFEDATVISHDTNYIYVNIGTSYLQAQVHVSRIDPDKTLSIDYYSGSKHKARVVGYNKYENLLVLSFEPKVINAPYLSVSDIPDGTFIEKCEVLKILPNSGGLEVKVFDEFNAIVPPEHMSDIRLVYPERKFRIGGKVKSRVLSKRGKNLFITIKKSLVNIEDQEVLSNFDDAKIGFKTPATIEKFVYNGAIVNFFGNLKAFLPKSEISETFVEKASDYLRLGQTVNVRILSVNKEQKRLVVTLKQSVDLSESQKSSLDDIHPGKTITPATVVEKQKESVIVELSGSKLRGVIYSGHLSDDNYEQNRAIFNKLKVNDELQVLVLEKDLKARSVICTAKKSLIEAASNGMIPAYFKDIKVDDRMLRGFVKSVTNMGLFISFAGKLTGLVLAKYATDRPNENLAKKFYKYKSVSCRVIRVDEENKRFLLSLKKDNNSSDTFNDEPLQNPVDKSKAVIGDYSVGVVTKAIIKSIRGTQLNVQLSDNLQGRVDVTQCFNDWSEIKDKKQPLSKFAKNTEITVKVIGYHDAKNHKFLPITHRKSAKQLILELSMLSREIEKPNEPYRDVLLRDIPEGSEVVCFVNNIVKGFVWVSLTPNLRGHISLMDLSDDVSVYEDLENKVPIGMAIKATAKEIDSEHNSLVLTARKNTLNSIKDVKVGQKVPARIIKVKETYVLVQLGDKLIASSFITDALNNYSDKLSDVFHVNEFACATILAVDEANDKVAVSLRNQYASDKLITSHKDLKQEDVVRGFVKNIANNGVYVSLGRTVHALVRVSDLSDSYLKDWKKFFKPNQPVIGKVSAINEDGKILLTLKESEVYGKLNVLKKFNDLKVGDIFEGSIKQVTNFGVFVKLDGTVGVTGLCHHSEIADKTITDVSSLFGEGDRVKVKVLAIDESKKQLSLGMKASYFTDGSVSEKDDAEDVEMSNEGSEMEEDSSSDDEDQNDSDDEVMDDAFDGNEEDSDSASEEESTQKNDDKVTGLSTNGFDWTASILDQVQDEESSSDEEDFTREKPSKKKSKAQVKDKTADINSRAPQSVSDFERLLIANSDSSILWMNYMSFQLQLGEIDKAREIGERALKSINFREEQEKMNIWIALLNLENTFGSDESLTETFKRSCQYMDSLIMHQKMVGIFVLSEKYDKASSLYNTMIKKFGKNVNVWVQYASYLLDREMNEEVHEILARSLQALPKKEHIEVVRKFAQLEFTKGDPEQGRSLFEGLIADAPKRIDLWNVYIDQEIKKGDKKKVEDLFERVVTKKLSKKQARFFFNKWHSFEDSVGDQAAVARVKAKAMEYVNQFQSNESNDE</sequence>
<feature type="domain" description="S1 motif" evidence="12">
    <location>
        <begin position="409"/>
        <end position="478"/>
    </location>
</feature>
<dbReference type="Pfam" id="PF05843">
    <property type="entry name" value="Suf"/>
    <property type="match status" value="1"/>
</dbReference>
<dbReference type="Gene3D" id="1.25.40.10">
    <property type="entry name" value="Tetratricopeptide repeat domain"/>
    <property type="match status" value="1"/>
</dbReference>
<dbReference type="FunFam" id="2.40.50.140:FF:000155">
    <property type="entry name" value="rRNA biogenesis protein RRP5"/>
    <property type="match status" value="1"/>
</dbReference>
<organism evidence="13 15">
    <name type="scientific">Pichia sorbitophila (strain ATCC MYA-4447 / BCRC 22081 / CBS 7064 / NBRC 10061 / NRRL Y-12695)</name>
    <name type="common">Hybrid yeast</name>
    <dbReference type="NCBI Taxonomy" id="559304"/>
    <lineage>
        <taxon>Eukaryota</taxon>
        <taxon>Fungi</taxon>
        <taxon>Dikarya</taxon>
        <taxon>Ascomycota</taxon>
        <taxon>Saccharomycotina</taxon>
        <taxon>Pichiomycetes</taxon>
        <taxon>Debaryomycetaceae</taxon>
        <taxon>Millerozyma</taxon>
    </lineage>
</organism>
<dbReference type="CDD" id="cd05706">
    <property type="entry name" value="S1_Rrp5_repeat_sc10"/>
    <property type="match status" value="1"/>
</dbReference>
<dbReference type="EMBL" id="FO082056">
    <property type="protein sequence ID" value="CCE79065.1"/>
    <property type="molecule type" value="Genomic_DNA"/>
</dbReference>
<evidence type="ECO:0000313" key="14">
    <source>
        <dbReference type="EMBL" id="CCE79065.1"/>
    </source>
</evidence>
<evidence type="ECO:0000256" key="6">
    <source>
        <dbReference type="ARBA" id="ARBA00023242"/>
    </source>
</evidence>
<dbReference type="eggNOG" id="KOG1070">
    <property type="taxonomic scope" value="Eukaryota"/>
</dbReference>
<evidence type="ECO:0000256" key="4">
    <source>
        <dbReference type="ARBA" id="ARBA00022553"/>
    </source>
</evidence>
<dbReference type="Pfam" id="PF00575">
    <property type="entry name" value="S1"/>
    <property type="match status" value="3"/>
</dbReference>
<feature type="domain" description="S1 motif" evidence="12">
    <location>
        <begin position="495"/>
        <end position="565"/>
    </location>
</feature>
<dbReference type="GO" id="GO:0006364">
    <property type="term" value="P:rRNA processing"/>
    <property type="evidence" value="ECO:0007669"/>
    <property type="project" value="UniProtKB-KW"/>
</dbReference>
<evidence type="ECO:0000256" key="5">
    <source>
        <dbReference type="ARBA" id="ARBA00022737"/>
    </source>
</evidence>
<evidence type="ECO:0000256" key="7">
    <source>
        <dbReference type="ARBA" id="ARBA00026188"/>
    </source>
</evidence>
<feature type="compositionally biased region" description="Acidic residues" evidence="11">
    <location>
        <begin position="1325"/>
        <end position="1376"/>
    </location>
</feature>
<dbReference type="STRING" id="559304.G8YSE2"/>
<dbReference type="InterPro" id="IPR045209">
    <property type="entry name" value="Rrp5"/>
</dbReference>
<feature type="domain" description="S1 motif" evidence="12">
    <location>
        <begin position="96"/>
        <end position="209"/>
    </location>
</feature>
<feature type="region of interest" description="Disordered" evidence="11">
    <location>
        <begin position="1"/>
        <end position="23"/>
    </location>
</feature>
<feature type="domain" description="S1 motif" evidence="12">
    <location>
        <begin position="586"/>
        <end position="655"/>
    </location>
</feature>
<dbReference type="GO" id="GO:0003723">
    <property type="term" value="F:RNA binding"/>
    <property type="evidence" value="ECO:0007669"/>
    <property type="project" value="TreeGrafter"/>
</dbReference>
<evidence type="ECO:0000256" key="9">
    <source>
        <dbReference type="ARBA" id="ARBA00073619"/>
    </source>
</evidence>
<dbReference type="PANTHER" id="PTHR23270:SF10">
    <property type="entry name" value="PROTEIN RRP5 HOMOLOG"/>
    <property type="match status" value="1"/>
</dbReference>
<dbReference type="EMBL" id="FO082057">
    <property type="protein sequence ID" value="CCE78479.1"/>
    <property type="molecule type" value="Genomic_DNA"/>
</dbReference>
<evidence type="ECO:0000256" key="10">
    <source>
        <dbReference type="ARBA" id="ARBA00076674"/>
    </source>
</evidence>
<reference evidence="15" key="2">
    <citation type="journal article" date="2012" name="G3 (Bethesda)">
        <title>Pichia sorbitophila, an interspecies yeast hybrid reveals early steps of genome resolution following polyploidization.</title>
        <authorList>
            <person name="Leh Louis V."/>
            <person name="Despons L."/>
            <person name="Friedrich A."/>
            <person name="Martin T."/>
            <person name="Durrens P."/>
            <person name="Casaregola S."/>
            <person name="Neuveglise C."/>
            <person name="Fairhead C."/>
            <person name="Marck C."/>
            <person name="Cruz J.A."/>
            <person name="Straub M.L."/>
            <person name="Kugler V."/>
            <person name="Sacerdot C."/>
            <person name="Uzunov Z."/>
            <person name="Thierry A."/>
            <person name="Weiss S."/>
            <person name="Bleykasten C."/>
            <person name="De Montigny J."/>
            <person name="Jacques N."/>
            <person name="Jung P."/>
            <person name="Lemaire M."/>
            <person name="Mallet S."/>
            <person name="Morel G."/>
            <person name="Richard G.F."/>
            <person name="Sarkar A."/>
            <person name="Savel G."/>
            <person name="Schacherer J."/>
            <person name="Seret M.L."/>
            <person name="Talla E."/>
            <person name="Samson G."/>
            <person name="Jubin C."/>
            <person name="Poulain J."/>
            <person name="Vacherie B."/>
            <person name="Barbe V."/>
            <person name="Pelletier E."/>
            <person name="Sherman D.J."/>
            <person name="Westhof E."/>
            <person name="Weissenbach J."/>
            <person name="Baret P.V."/>
            <person name="Wincker P."/>
            <person name="Gaillardin C."/>
            <person name="Dujon B."/>
            <person name="Souciet J.L."/>
        </authorList>
    </citation>
    <scope>NUCLEOTIDE SEQUENCE [LARGE SCALE GENOMIC DNA]</scope>
    <source>
        <strain evidence="15">ATCC MYA-4447 / BCRC 22081 / CBS 7064 / NBRC 10061 / NRRL Y-12695</strain>
    </source>
</reference>
<dbReference type="FunFam" id="2.40.50.140:FF:000159">
    <property type="entry name" value="rRNA biogenesis protein rrp5"/>
    <property type="match status" value="1"/>
</dbReference>
<dbReference type="CDD" id="cd05707">
    <property type="entry name" value="S1_Rrp5_repeat_sc11"/>
    <property type="match status" value="1"/>
</dbReference>
<feature type="domain" description="S1 motif" evidence="12">
    <location>
        <begin position="1066"/>
        <end position="1135"/>
    </location>
</feature>
<dbReference type="FunFam" id="2.40.50.140:FF:000103">
    <property type="entry name" value="protein RRP5 homolog"/>
    <property type="match status" value="1"/>
</dbReference>
<keyword evidence="2" id="KW-0690">Ribosome biogenesis</keyword>
<dbReference type="Proteomes" id="UP000005222">
    <property type="component" value="Chromosome D"/>
</dbReference>
<comment type="function">
    <text evidence="8">Involved in the biogenesis of rRNA. Required for the formation of 18S and 5.8S rRNA.</text>
</comment>
<feature type="domain" description="S1 motif" evidence="12">
    <location>
        <begin position="982"/>
        <end position="1053"/>
    </location>
</feature>
<feature type="domain" description="S1 motif" evidence="12">
    <location>
        <begin position="871"/>
        <end position="947"/>
    </location>
</feature>
<gene>
    <name evidence="13" type="primary">Piso0_001102</name>
    <name evidence="13" type="ORF">GNLVRS01_PISO0C10936g</name>
    <name evidence="14" type="ORF">GNLVRS01_PISO0D11003g</name>
</gene>
<evidence type="ECO:0000256" key="11">
    <source>
        <dbReference type="SAM" id="MobiDB-lite"/>
    </source>
</evidence>
<name>G8YSE2_PICSO</name>
<feature type="domain" description="S1 motif" evidence="12">
    <location>
        <begin position="315"/>
        <end position="386"/>
    </location>
</feature>
<evidence type="ECO:0000256" key="1">
    <source>
        <dbReference type="ARBA" id="ARBA00004604"/>
    </source>
</evidence>
<dbReference type="PANTHER" id="PTHR23270">
    <property type="entry name" value="PROGRAMMED CELL DEATH PROTEIN 11 PRE-RRNA PROCESSING PROTEIN RRP5"/>
    <property type="match status" value="1"/>
</dbReference>
<dbReference type="InterPro" id="IPR048059">
    <property type="entry name" value="Rrp5_S1_rpt_hs1_sc1"/>
</dbReference>
<dbReference type="SMART" id="SM00316">
    <property type="entry name" value="S1"/>
    <property type="match status" value="13"/>
</dbReference>
<evidence type="ECO:0000256" key="3">
    <source>
        <dbReference type="ARBA" id="ARBA00022552"/>
    </source>
</evidence>
<dbReference type="InterPro" id="IPR008847">
    <property type="entry name" value="Suf"/>
</dbReference>
<feature type="domain" description="S1 motif" evidence="12">
    <location>
        <begin position="674"/>
        <end position="748"/>
    </location>
</feature>
<dbReference type="InterPro" id="IPR048058">
    <property type="entry name" value="Rrp5_S1_rpt_hs11_sc8"/>
</dbReference>
<feature type="compositionally biased region" description="Acidic residues" evidence="11">
    <location>
        <begin position="1403"/>
        <end position="1415"/>
    </location>
</feature>
<dbReference type="SMART" id="SM00386">
    <property type="entry name" value="HAT"/>
    <property type="match status" value="5"/>
</dbReference>
<feature type="region of interest" description="Disordered" evidence="11">
    <location>
        <begin position="1320"/>
        <end position="1391"/>
    </location>
</feature>
<dbReference type="InterPro" id="IPR011990">
    <property type="entry name" value="TPR-like_helical_dom_sf"/>
</dbReference>
<dbReference type="Proteomes" id="UP000005222">
    <property type="component" value="Chromosome C"/>
</dbReference>
<accession>G8YSE2</accession>
<dbReference type="Gene3D" id="2.40.50.140">
    <property type="entry name" value="Nucleic acid-binding proteins"/>
    <property type="match status" value="10"/>
</dbReference>
<dbReference type="OrthoDB" id="412781at2759"/>
<dbReference type="CDD" id="cd05693">
    <property type="entry name" value="S1_Rrp5_repeat_hs1_sc1"/>
    <property type="match status" value="1"/>
</dbReference>
<feature type="compositionally biased region" description="Polar residues" evidence="11">
    <location>
        <begin position="1"/>
        <end position="12"/>
    </location>
</feature>
<dbReference type="FunCoup" id="G8YSE2">
    <property type="interactions" value="2012"/>
</dbReference>
<dbReference type="PROSITE" id="PS50126">
    <property type="entry name" value="S1"/>
    <property type="match status" value="12"/>
</dbReference>
<keyword evidence="6" id="KW-0539">Nucleus</keyword>
<proteinExistence type="predicted"/>
<feature type="domain" description="S1 motif" evidence="12">
    <location>
        <begin position="1153"/>
        <end position="1221"/>
    </location>
</feature>
<evidence type="ECO:0000256" key="2">
    <source>
        <dbReference type="ARBA" id="ARBA00022517"/>
    </source>
</evidence>
<dbReference type="InParanoid" id="G8YSE2"/>
<dbReference type="CDD" id="cd05702">
    <property type="entry name" value="S1_Rrp5_repeat_hs11_sc8"/>
    <property type="match status" value="1"/>
</dbReference>
<dbReference type="InterPro" id="IPR003029">
    <property type="entry name" value="S1_domain"/>
</dbReference>
<keyword evidence="5" id="KW-0677">Repeat</keyword>
<dbReference type="SUPFAM" id="SSF48452">
    <property type="entry name" value="TPR-like"/>
    <property type="match status" value="2"/>
</dbReference>
<dbReference type="InterPro" id="IPR003107">
    <property type="entry name" value="HAT"/>
</dbReference>
<dbReference type="InterPro" id="IPR012340">
    <property type="entry name" value="NA-bd_OB-fold"/>
</dbReference>
<evidence type="ECO:0000313" key="13">
    <source>
        <dbReference type="EMBL" id="CCE78479.1"/>
    </source>
</evidence>
<evidence type="ECO:0000313" key="15">
    <source>
        <dbReference type="Proteomes" id="UP000005222"/>
    </source>
</evidence>
<keyword evidence="4" id="KW-0597">Phosphoprotein</keyword>
<evidence type="ECO:0000259" key="12">
    <source>
        <dbReference type="PROSITE" id="PS50126"/>
    </source>
</evidence>
<evidence type="ECO:0000256" key="8">
    <source>
        <dbReference type="ARBA" id="ARBA00055575"/>
    </source>
</evidence>
<protein>
    <recommendedName>
        <fullName evidence="7">mRNA 3'-end-processing protein RNA14</fullName>
    </recommendedName>
    <alternativeName>
        <fullName evidence="10">Ribosomal RNA-processing protein 5</fullName>
    </alternativeName>
    <alternativeName>
        <fullName evidence="9">rRNA biogenesis protein RRP5</fullName>
    </alternativeName>
</protein>
<dbReference type="OMA" id="GQYLRAY"/>
<dbReference type="GO" id="GO:0032040">
    <property type="term" value="C:small-subunit processome"/>
    <property type="evidence" value="ECO:0007669"/>
    <property type="project" value="TreeGrafter"/>
</dbReference>
<dbReference type="FunFam" id="2.40.50.140:FF:000196">
    <property type="entry name" value="rRNA biogenesis protein RRP5"/>
    <property type="match status" value="1"/>
</dbReference>
<dbReference type="FunFam" id="1.25.40.10:FF:000065">
    <property type="entry name" value="Programmed cell death 11"/>
    <property type="match status" value="1"/>
</dbReference>
<feature type="domain" description="S1 motif" evidence="12">
    <location>
        <begin position="1241"/>
        <end position="1312"/>
    </location>
</feature>
<dbReference type="SUPFAM" id="SSF50249">
    <property type="entry name" value="Nucleic acid-binding proteins"/>
    <property type="match status" value="13"/>
</dbReference>
<keyword evidence="3" id="KW-0698">rRNA processing</keyword>
<dbReference type="HOGENOM" id="CLU_000845_0_0_1"/>
<reference evidence="13" key="1">
    <citation type="submission" date="2011-10" db="EMBL/GenBank/DDBJ databases">
        <authorList>
            <person name="Genoscope - CEA"/>
        </authorList>
    </citation>
    <scope>NUCLEOTIDE SEQUENCE</scope>
</reference>
<feature type="domain" description="S1 motif" evidence="12">
    <location>
        <begin position="771"/>
        <end position="840"/>
    </location>
</feature>
<feature type="region of interest" description="Disordered" evidence="11">
    <location>
        <begin position="40"/>
        <end position="77"/>
    </location>
</feature>
<dbReference type="CDD" id="cd05703">
    <property type="entry name" value="S1_Rrp5_repeat_hs12_sc9"/>
    <property type="match status" value="1"/>
</dbReference>
<keyword evidence="15" id="KW-1185">Reference proteome</keyword>
<feature type="region of interest" description="Disordered" evidence="11">
    <location>
        <begin position="136"/>
        <end position="168"/>
    </location>
</feature>
<dbReference type="Pfam" id="PF23459">
    <property type="entry name" value="S1_RRP5"/>
    <property type="match status" value="2"/>
</dbReference>
<feature type="compositionally biased region" description="Acidic residues" evidence="11">
    <location>
        <begin position="140"/>
        <end position="155"/>
    </location>
</feature>
<feature type="region of interest" description="Disordered" evidence="11">
    <location>
        <begin position="1403"/>
        <end position="1438"/>
    </location>
</feature>
<dbReference type="InterPro" id="IPR057302">
    <property type="entry name" value="Rrp5_S1"/>
</dbReference>
<comment type="subcellular location">
    <subcellularLocation>
        <location evidence="1">Nucleus</location>
        <location evidence="1">Nucleolus</location>
    </subcellularLocation>
</comment>